<dbReference type="Proteomes" id="UP000284120">
    <property type="component" value="Unassembled WGS sequence"/>
</dbReference>
<evidence type="ECO:0000256" key="5">
    <source>
        <dbReference type="ARBA" id="ARBA00023163"/>
    </source>
</evidence>
<dbReference type="InterPro" id="IPR006027">
    <property type="entry name" value="NusB_RsmB_TIM44"/>
</dbReference>
<dbReference type="SUPFAM" id="SSF48013">
    <property type="entry name" value="NusB-like"/>
    <property type="match status" value="1"/>
</dbReference>
<dbReference type="PANTHER" id="PTHR11078">
    <property type="entry name" value="N UTILIZATION SUBSTANCE PROTEIN B-RELATED"/>
    <property type="match status" value="1"/>
</dbReference>
<protein>
    <submittedName>
        <fullName evidence="7">Transcription antitermination factor NusB</fullName>
    </submittedName>
</protein>
<dbReference type="NCBIfam" id="TIGR01951">
    <property type="entry name" value="nusB"/>
    <property type="match status" value="1"/>
</dbReference>
<keyword evidence="2" id="KW-0889">Transcription antitermination</keyword>
<name>A0A443Z0M7_9SPHI</name>
<evidence type="ECO:0000313" key="8">
    <source>
        <dbReference type="Proteomes" id="UP000284120"/>
    </source>
</evidence>
<keyword evidence="5" id="KW-0804">Transcription</keyword>
<evidence type="ECO:0000256" key="4">
    <source>
        <dbReference type="ARBA" id="ARBA00023015"/>
    </source>
</evidence>
<keyword evidence="4" id="KW-0805">Transcription regulation</keyword>
<proteinExistence type="inferred from homology"/>
<comment type="similarity">
    <text evidence="1">Belongs to the NusB family.</text>
</comment>
<accession>A0A443Z0M7</accession>
<evidence type="ECO:0000256" key="1">
    <source>
        <dbReference type="ARBA" id="ARBA00005952"/>
    </source>
</evidence>
<dbReference type="GO" id="GO:0006353">
    <property type="term" value="P:DNA-templated transcription termination"/>
    <property type="evidence" value="ECO:0007669"/>
    <property type="project" value="InterPro"/>
</dbReference>
<dbReference type="InterPro" id="IPR035926">
    <property type="entry name" value="NusB-like_sf"/>
</dbReference>
<dbReference type="GO" id="GO:0003723">
    <property type="term" value="F:RNA binding"/>
    <property type="evidence" value="ECO:0007669"/>
    <property type="project" value="UniProtKB-KW"/>
</dbReference>
<comment type="caution">
    <text evidence="7">The sequence shown here is derived from an EMBL/GenBank/DDBJ whole genome shotgun (WGS) entry which is preliminary data.</text>
</comment>
<dbReference type="AlphaFoldDB" id="A0A443Z0M7"/>
<evidence type="ECO:0000256" key="3">
    <source>
        <dbReference type="ARBA" id="ARBA00022884"/>
    </source>
</evidence>
<evidence type="ECO:0000256" key="2">
    <source>
        <dbReference type="ARBA" id="ARBA00022814"/>
    </source>
</evidence>
<gene>
    <name evidence="7" type="primary">nusB</name>
    <name evidence="7" type="ORF">DPV69_01525</name>
</gene>
<dbReference type="RefSeq" id="WP_113645545.1">
    <property type="nucleotide sequence ID" value="NZ_QMHN01000001.1"/>
</dbReference>
<organism evidence="7 8">
    <name type="scientific">Pedobacter chitinilyticus</name>
    <dbReference type="NCBI Taxonomy" id="2233776"/>
    <lineage>
        <taxon>Bacteria</taxon>
        <taxon>Pseudomonadati</taxon>
        <taxon>Bacteroidota</taxon>
        <taxon>Sphingobacteriia</taxon>
        <taxon>Sphingobacteriales</taxon>
        <taxon>Sphingobacteriaceae</taxon>
        <taxon>Pedobacter</taxon>
    </lineage>
</organism>
<dbReference type="GO" id="GO:0005829">
    <property type="term" value="C:cytosol"/>
    <property type="evidence" value="ECO:0007669"/>
    <property type="project" value="TreeGrafter"/>
</dbReference>
<feature type="domain" description="NusB/RsmB/TIM44" evidence="6">
    <location>
        <begin position="190"/>
        <end position="298"/>
    </location>
</feature>
<dbReference type="Pfam" id="PF01029">
    <property type="entry name" value="NusB"/>
    <property type="match status" value="1"/>
</dbReference>
<dbReference type="OrthoDB" id="9787568at2"/>
<dbReference type="EMBL" id="SAYW01000001">
    <property type="protein sequence ID" value="RWU10050.1"/>
    <property type="molecule type" value="Genomic_DNA"/>
</dbReference>
<keyword evidence="8" id="KW-1185">Reference proteome</keyword>
<evidence type="ECO:0000259" key="6">
    <source>
        <dbReference type="Pfam" id="PF01029"/>
    </source>
</evidence>
<dbReference type="GO" id="GO:0031564">
    <property type="term" value="P:transcription antitermination"/>
    <property type="evidence" value="ECO:0007669"/>
    <property type="project" value="UniProtKB-KW"/>
</dbReference>
<dbReference type="InterPro" id="IPR011605">
    <property type="entry name" value="NusB_fam"/>
</dbReference>
<dbReference type="PANTHER" id="PTHR11078:SF3">
    <property type="entry name" value="ANTITERMINATION NUSB DOMAIN-CONTAINING PROTEIN"/>
    <property type="match status" value="1"/>
</dbReference>
<reference evidence="7 8" key="1">
    <citation type="submission" date="2018-06" db="EMBL/GenBank/DDBJ databases">
        <title>Pedobacter endophyticus sp. nov., an endophytic bacterium isolated from a leaf of Triticum aestivum.</title>
        <authorList>
            <person name="Zhang L."/>
        </authorList>
    </citation>
    <scope>NUCLEOTIDE SEQUENCE [LARGE SCALE GENOMIC DNA]</scope>
    <source>
        <strain evidence="7 8">CM134L-2</strain>
    </source>
</reference>
<keyword evidence="3" id="KW-0694">RNA-binding</keyword>
<dbReference type="Gene3D" id="1.10.940.10">
    <property type="entry name" value="NusB-like"/>
    <property type="match status" value="1"/>
</dbReference>
<sequence length="317" mass="37151">MLNRRHLRVKALQNIFAWQNTEKKDIITSQKLLMKSIDEVYQMYVSMLALVVDITEYTAHDALERANKHLPTAEDLNPNQKLLHNKFANVLKHNPEYVAAVNKYQINWFSDPELVKSIFNKLKESKEYEAYLAEDFEETLESSKEIIKFIFRKMLLKNVNVVQAFEDKFINWPVDREVMQGMIAKTIKNFESENPLDNKLTPISADWSEDSTFVKDLFTYTLKNDDKYQELIAERTKNWESERIALMDTILMKMAICEMMNFPSIPVKVTINEYLELSKDYSTPKSNTFINGILDKILNDLKRNNSIKKVGRGLIEE</sequence>
<evidence type="ECO:0000313" key="7">
    <source>
        <dbReference type="EMBL" id="RWU10050.1"/>
    </source>
</evidence>